<proteinExistence type="inferred from homology"/>
<dbReference type="CDD" id="cd06261">
    <property type="entry name" value="TM_PBP2"/>
    <property type="match status" value="1"/>
</dbReference>
<evidence type="ECO:0000259" key="8">
    <source>
        <dbReference type="PROSITE" id="PS50928"/>
    </source>
</evidence>
<keyword evidence="6 7" id="KW-0472">Membrane</keyword>
<gene>
    <name evidence="9" type="ORF">E8M01_31460</name>
</gene>
<evidence type="ECO:0000313" key="10">
    <source>
        <dbReference type="Proteomes" id="UP000298781"/>
    </source>
</evidence>
<evidence type="ECO:0000313" key="9">
    <source>
        <dbReference type="EMBL" id="QCI68349.1"/>
    </source>
</evidence>
<accession>A0A4D7B3J8</accession>
<dbReference type="InterPro" id="IPR000515">
    <property type="entry name" value="MetI-like"/>
</dbReference>
<dbReference type="GO" id="GO:0055085">
    <property type="term" value="P:transmembrane transport"/>
    <property type="evidence" value="ECO:0007669"/>
    <property type="project" value="InterPro"/>
</dbReference>
<dbReference type="InterPro" id="IPR035906">
    <property type="entry name" value="MetI-like_sf"/>
</dbReference>
<keyword evidence="5 7" id="KW-1133">Transmembrane helix</keyword>
<dbReference type="PROSITE" id="PS50928">
    <property type="entry name" value="ABC_TM1"/>
    <property type="match status" value="1"/>
</dbReference>
<sequence>MKPRTVHDKSLIADLPRLALLSLLGILFLMPYLWMISVSLKPMDEVWRASMSLIPENFAIAKNYGRVFREVPIGRYLLNGVIVCFGILAFQLAFAIPAGYALAKLRFRGRDTLFVFVMLGLLIPAHVPAIPLYIGLAQTGLLNSYAALIAPSTISVFAIFMFRQFFRAMPDELIQAARMDGLGEWSIVWRIVLPNAWPAATAFAIFSVVAHWNDLFWPLIAVSGKGELATPALGVIYFRTEEAGDDFGALMAAATLTTIPLVAAFLFAQRRFVEGITMTGLKG</sequence>
<feature type="transmembrane region" description="Helical" evidence="7">
    <location>
        <begin position="20"/>
        <end position="40"/>
    </location>
</feature>
<dbReference type="KEGG" id="pstg:E8M01_31460"/>
<evidence type="ECO:0000256" key="3">
    <source>
        <dbReference type="ARBA" id="ARBA00022475"/>
    </source>
</evidence>
<feature type="transmembrane region" description="Helical" evidence="7">
    <location>
        <begin position="146"/>
        <end position="166"/>
    </location>
</feature>
<feature type="transmembrane region" description="Helical" evidence="7">
    <location>
        <begin position="113"/>
        <end position="134"/>
    </location>
</feature>
<feature type="domain" description="ABC transmembrane type-1" evidence="8">
    <location>
        <begin position="77"/>
        <end position="268"/>
    </location>
</feature>
<dbReference type="OrthoDB" id="9815445at2"/>
<comment type="similarity">
    <text evidence="7">Belongs to the binding-protein-dependent transport system permease family.</text>
</comment>
<dbReference type="AlphaFoldDB" id="A0A4D7B3J8"/>
<keyword evidence="4 7" id="KW-0812">Transmembrane</keyword>
<evidence type="ECO:0000256" key="5">
    <source>
        <dbReference type="ARBA" id="ARBA00022989"/>
    </source>
</evidence>
<feature type="transmembrane region" description="Helical" evidence="7">
    <location>
        <begin position="187"/>
        <end position="209"/>
    </location>
</feature>
<keyword evidence="3" id="KW-1003">Cell membrane</keyword>
<comment type="subcellular location">
    <subcellularLocation>
        <location evidence="1 7">Cell membrane</location>
        <topology evidence="1 7">Multi-pass membrane protein</topology>
    </subcellularLocation>
</comment>
<reference evidence="9 10" key="1">
    <citation type="submission" date="2019-04" db="EMBL/GenBank/DDBJ databases">
        <title>Phreatobacter aquaticus sp. nov.</title>
        <authorList>
            <person name="Choi A."/>
        </authorList>
    </citation>
    <scope>NUCLEOTIDE SEQUENCE [LARGE SCALE GENOMIC DNA]</scope>
    <source>
        <strain evidence="9 10">KCTC 52518</strain>
    </source>
</reference>
<feature type="transmembrane region" description="Helical" evidence="7">
    <location>
        <begin position="247"/>
        <end position="268"/>
    </location>
</feature>
<keyword evidence="10" id="KW-1185">Reference proteome</keyword>
<dbReference type="GO" id="GO:0005886">
    <property type="term" value="C:plasma membrane"/>
    <property type="evidence" value="ECO:0007669"/>
    <property type="project" value="UniProtKB-SubCell"/>
</dbReference>
<dbReference type="EMBL" id="CP039690">
    <property type="protein sequence ID" value="QCI68349.1"/>
    <property type="molecule type" value="Genomic_DNA"/>
</dbReference>
<protein>
    <submittedName>
        <fullName evidence="9">Carbohydrate ABC transporter permease</fullName>
    </submittedName>
</protein>
<dbReference type="Pfam" id="PF00528">
    <property type="entry name" value="BPD_transp_1"/>
    <property type="match status" value="1"/>
</dbReference>
<dbReference type="RefSeq" id="WP_136963768.1">
    <property type="nucleotide sequence ID" value="NZ_CP039690.1"/>
</dbReference>
<dbReference type="SUPFAM" id="SSF161098">
    <property type="entry name" value="MetI-like"/>
    <property type="match status" value="1"/>
</dbReference>
<name>A0A4D7B3J8_9HYPH</name>
<organism evidence="9 10">
    <name type="scientific">Phreatobacter stygius</name>
    <dbReference type="NCBI Taxonomy" id="1940610"/>
    <lineage>
        <taxon>Bacteria</taxon>
        <taxon>Pseudomonadati</taxon>
        <taxon>Pseudomonadota</taxon>
        <taxon>Alphaproteobacteria</taxon>
        <taxon>Hyphomicrobiales</taxon>
        <taxon>Phreatobacteraceae</taxon>
        <taxon>Phreatobacter</taxon>
    </lineage>
</organism>
<dbReference type="Proteomes" id="UP000298781">
    <property type="component" value="Chromosome"/>
</dbReference>
<evidence type="ECO:0000256" key="2">
    <source>
        <dbReference type="ARBA" id="ARBA00022448"/>
    </source>
</evidence>
<evidence type="ECO:0000256" key="4">
    <source>
        <dbReference type="ARBA" id="ARBA00022692"/>
    </source>
</evidence>
<dbReference type="PANTHER" id="PTHR43744">
    <property type="entry name" value="ABC TRANSPORTER PERMEASE PROTEIN MG189-RELATED-RELATED"/>
    <property type="match status" value="1"/>
</dbReference>
<feature type="transmembrane region" description="Helical" evidence="7">
    <location>
        <begin position="76"/>
        <end position="101"/>
    </location>
</feature>
<evidence type="ECO:0000256" key="7">
    <source>
        <dbReference type="RuleBase" id="RU363032"/>
    </source>
</evidence>
<evidence type="ECO:0000256" key="1">
    <source>
        <dbReference type="ARBA" id="ARBA00004651"/>
    </source>
</evidence>
<evidence type="ECO:0000256" key="6">
    <source>
        <dbReference type="ARBA" id="ARBA00023136"/>
    </source>
</evidence>
<dbReference type="PANTHER" id="PTHR43744:SF12">
    <property type="entry name" value="ABC TRANSPORTER PERMEASE PROTEIN MG189-RELATED"/>
    <property type="match status" value="1"/>
</dbReference>
<keyword evidence="2 7" id="KW-0813">Transport</keyword>
<dbReference type="Gene3D" id="1.10.3720.10">
    <property type="entry name" value="MetI-like"/>
    <property type="match status" value="1"/>
</dbReference>